<dbReference type="Proteomes" id="UP000031258">
    <property type="component" value="Unassembled WGS sequence"/>
</dbReference>
<keyword evidence="6 7" id="KW-0456">Lyase</keyword>
<evidence type="ECO:0000259" key="8">
    <source>
        <dbReference type="Pfam" id="PF16363"/>
    </source>
</evidence>
<dbReference type="FunFam" id="3.40.50.720:FF:000304">
    <property type="entry name" value="UDP-glucose 4,6-dehydratase"/>
    <property type="match status" value="1"/>
</dbReference>
<evidence type="ECO:0000313" key="9">
    <source>
        <dbReference type="EMBL" id="KIE04796.1"/>
    </source>
</evidence>
<dbReference type="GO" id="GO:0008460">
    <property type="term" value="F:dTDP-glucose 4,6-dehydratase activity"/>
    <property type="evidence" value="ECO:0007669"/>
    <property type="project" value="UniProtKB-EC"/>
</dbReference>
<dbReference type="Pfam" id="PF16363">
    <property type="entry name" value="GDP_Man_Dehyd"/>
    <property type="match status" value="1"/>
</dbReference>
<evidence type="ECO:0000256" key="1">
    <source>
        <dbReference type="ARBA" id="ARBA00001539"/>
    </source>
</evidence>
<accession>A0A0C1MXY0</accession>
<protein>
    <recommendedName>
        <fullName evidence="4 7">dTDP-glucose 4,6-dehydratase</fullName>
        <ecNumber evidence="4 7">4.2.1.46</ecNumber>
    </recommendedName>
</protein>
<dbReference type="EMBL" id="JSWE01000145">
    <property type="protein sequence ID" value="KIE04796.1"/>
    <property type="molecule type" value="Genomic_DNA"/>
</dbReference>
<dbReference type="InterPro" id="IPR005888">
    <property type="entry name" value="dTDP_Gluc_deHydtase"/>
</dbReference>
<dbReference type="PATRIC" id="fig|86105.3.peg.1410"/>
<evidence type="ECO:0000256" key="7">
    <source>
        <dbReference type="RuleBase" id="RU004473"/>
    </source>
</evidence>
<evidence type="ECO:0000313" key="10">
    <source>
        <dbReference type="Proteomes" id="UP000031258"/>
    </source>
</evidence>
<dbReference type="InterPro" id="IPR036291">
    <property type="entry name" value="NAD(P)-bd_dom_sf"/>
</dbReference>
<reference evidence="9 10" key="1">
    <citation type="submission" date="2014-11" db="EMBL/GenBank/DDBJ databases">
        <title>A Rickettsiales Symbiont of Amoebae With Ancient Features.</title>
        <authorList>
            <person name="Schulz F."/>
            <person name="Martijn J."/>
            <person name="Wascher F."/>
            <person name="Kostanjsek R."/>
            <person name="Ettema T.J."/>
            <person name="Horn M."/>
        </authorList>
    </citation>
    <scope>NUCLEOTIDE SEQUENCE [LARGE SCALE GENOMIC DNA]</scope>
    <source>
        <strain evidence="9 10">UWC36</strain>
    </source>
</reference>
<dbReference type="AlphaFoldDB" id="A0A0C1MXY0"/>
<dbReference type="SUPFAM" id="SSF51735">
    <property type="entry name" value="NAD(P)-binding Rossmann-fold domains"/>
    <property type="match status" value="1"/>
</dbReference>
<evidence type="ECO:0000256" key="2">
    <source>
        <dbReference type="ARBA" id="ARBA00001911"/>
    </source>
</evidence>
<dbReference type="NCBIfam" id="TIGR01181">
    <property type="entry name" value="dTDP_gluc_dehyt"/>
    <property type="match status" value="1"/>
</dbReference>
<organism evidence="9 10">
    <name type="scientific">Candidatus Jidaibacter acanthamoebae</name>
    <dbReference type="NCBI Taxonomy" id="86105"/>
    <lineage>
        <taxon>Bacteria</taxon>
        <taxon>Pseudomonadati</taxon>
        <taxon>Pseudomonadota</taxon>
        <taxon>Alphaproteobacteria</taxon>
        <taxon>Rickettsiales</taxon>
        <taxon>Candidatus Midichloriaceae</taxon>
        <taxon>Candidatus Jidaibacter</taxon>
    </lineage>
</organism>
<sequence length="344" mass="38922">MNKIQHIVCHIMINKNILVTGGAGFIGSHFVDSALDKGFNVVVLDALTYAANLNNLKHAQNHKNFHFIQGDISDQKLVSDLLVKHKIMKIFNFAAETHVDNSIYNPEVFITTNIVGTSKLLSSSLNYWQTLENKNDFRFIHVSTDEVFGDLKEGEPAFHESTSYSPNSPYSASKAASDHLVRAWGKTYKLPVITTYCSNNYGSRQHSEKLIPYMIKCALADKPLPIYGSGRNIRDWLYVKDHCRGVLLAGLKGKPGETYCFGGNNQITNLEIVNHICKILDNLKPRSDGDSYSKLISFVKDRPGHDLRYHVNFTKASEELGYKPEQNFEKLLKKTINYYINDLQ</sequence>
<dbReference type="GO" id="GO:0009225">
    <property type="term" value="P:nucleotide-sugar metabolic process"/>
    <property type="evidence" value="ECO:0007669"/>
    <property type="project" value="InterPro"/>
</dbReference>
<proteinExistence type="inferred from homology"/>
<name>A0A0C1MXY0_9RICK</name>
<gene>
    <name evidence="9" type="primary">rfbB_2</name>
    <name evidence="9" type="ORF">NF27_FW00100</name>
</gene>
<evidence type="ECO:0000256" key="5">
    <source>
        <dbReference type="ARBA" id="ARBA00023027"/>
    </source>
</evidence>
<evidence type="ECO:0000256" key="6">
    <source>
        <dbReference type="ARBA" id="ARBA00023239"/>
    </source>
</evidence>
<dbReference type="PANTHER" id="PTHR43000">
    <property type="entry name" value="DTDP-D-GLUCOSE 4,6-DEHYDRATASE-RELATED"/>
    <property type="match status" value="1"/>
</dbReference>
<evidence type="ECO:0000256" key="4">
    <source>
        <dbReference type="ARBA" id="ARBA00011990"/>
    </source>
</evidence>
<comment type="catalytic activity">
    <reaction evidence="1 7">
        <text>dTDP-alpha-D-glucose = dTDP-4-dehydro-6-deoxy-alpha-D-glucose + H2O</text>
        <dbReference type="Rhea" id="RHEA:17221"/>
        <dbReference type="ChEBI" id="CHEBI:15377"/>
        <dbReference type="ChEBI" id="CHEBI:57477"/>
        <dbReference type="ChEBI" id="CHEBI:57649"/>
        <dbReference type="EC" id="4.2.1.46"/>
    </reaction>
</comment>
<comment type="caution">
    <text evidence="9">The sequence shown here is derived from an EMBL/GenBank/DDBJ whole genome shotgun (WGS) entry which is preliminary data.</text>
</comment>
<dbReference type="Gene3D" id="3.90.25.10">
    <property type="entry name" value="UDP-galactose 4-epimerase, domain 1"/>
    <property type="match status" value="1"/>
</dbReference>
<dbReference type="Gene3D" id="3.40.50.720">
    <property type="entry name" value="NAD(P)-binding Rossmann-like Domain"/>
    <property type="match status" value="1"/>
</dbReference>
<keyword evidence="10" id="KW-1185">Reference proteome</keyword>
<dbReference type="STRING" id="86105.NF27_FW00100"/>
<comment type="cofactor">
    <cofactor evidence="2 7">
        <name>NAD(+)</name>
        <dbReference type="ChEBI" id="CHEBI:57540"/>
    </cofactor>
</comment>
<dbReference type="EC" id="4.2.1.46" evidence="4 7"/>
<feature type="domain" description="NAD(P)-binding" evidence="8">
    <location>
        <begin position="18"/>
        <end position="335"/>
    </location>
</feature>
<comment type="similarity">
    <text evidence="3 7">Belongs to the NAD(P)-dependent epimerase/dehydratase family. dTDP-glucose dehydratase subfamily.</text>
</comment>
<evidence type="ECO:0000256" key="3">
    <source>
        <dbReference type="ARBA" id="ARBA00008178"/>
    </source>
</evidence>
<dbReference type="InterPro" id="IPR016040">
    <property type="entry name" value="NAD(P)-bd_dom"/>
</dbReference>
<keyword evidence="5" id="KW-0520">NAD</keyword>
<dbReference type="CDD" id="cd05246">
    <property type="entry name" value="dTDP_GD_SDR_e"/>
    <property type="match status" value="1"/>
</dbReference>